<keyword evidence="1" id="KW-1133">Transmembrane helix</keyword>
<comment type="caution">
    <text evidence="2">The sequence shown here is derived from an EMBL/GenBank/DDBJ whole genome shotgun (WGS) entry which is preliminary data.</text>
</comment>
<reference evidence="2 3" key="1">
    <citation type="submission" date="2017-09" db="EMBL/GenBank/DDBJ databases">
        <title>Depth-based differentiation of microbial function through sediment-hosted aquifers and enrichment of novel symbionts in the deep terrestrial subsurface.</title>
        <authorList>
            <person name="Probst A.J."/>
            <person name="Ladd B."/>
            <person name="Jarett J.K."/>
            <person name="Geller-Mcgrath D.E."/>
            <person name="Sieber C.M."/>
            <person name="Emerson J.B."/>
            <person name="Anantharaman K."/>
            <person name="Thomas B.C."/>
            <person name="Malmstrom R."/>
            <person name="Stieglmeier M."/>
            <person name="Klingl A."/>
            <person name="Woyke T."/>
            <person name="Ryan C.M."/>
            <person name="Banfield J.F."/>
        </authorList>
    </citation>
    <scope>NUCLEOTIDE SEQUENCE [LARGE SCALE GENOMIC DNA]</scope>
    <source>
        <strain evidence="2">CG11_big_fil_rev_8_21_14_0_20_36_20</strain>
    </source>
</reference>
<gene>
    <name evidence="2" type="ORF">COV55_01700</name>
</gene>
<evidence type="ECO:0000313" key="2">
    <source>
        <dbReference type="EMBL" id="PIR07125.1"/>
    </source>
</evidence>
<sequence length="70" mass="7680">MKNEIPKLISFIIIIIIAIVGFYFLIENTDQPVACTLEAKICPDGSAVGRIPPNCEFATCPIQEQVDISN</sequence>
<protein>
    <submittedName>
        <fullName evidence="2">Uncharacterized protein</fullName>
    </submittedName>
</protein>
<dbReference type="Proteomes" id="UP000230564">
    <property type="component" value="Unassembled WGS sequence"/>
</dbReference>
<keyword evidence="1" id="KW-0812">Transmembrane</keyword>
<dbReference type="EMBL" id="PCWQ01000007">
    <property type="protein sequence ID" value="PIR07125.1"/>
    <property type="molecule type" value="Genomic_DNA"/>
</dbReference>
<dbReference type="AlphaFoldDB" id="A0A2H0NG39"/>
<evidence type="ECO:0000313" key="3">
    <source>
        <dbReference type="Proteomes" id="UP000230564"/>
    </source>
</evidence>
<feature type="transmembrane region" description="Helical" evidence="1">
    <location>
        <begin position="7"/>
        <end position="26"/>
    </location>
</feature>
<accession>A0A2H0NG39</accession>
<organism evidence="2 3">
    <name type="scientific">Candidatus Komeilibacteria bacterium CG11_big_fil_rev_8_21_14_0_20_36_20</name>
    <dbReference type="NCBI Taxonomy" id="1974477"/>
    <lineage>
        <taxon>Bacteria</taxon>
        <taxon>Candidatus Komeiliibacteriota</taxon>
    </lineage>
</organism>
<proteinExistence type="predicted"/>
<name>A0A2H0NG39_9BACT</name>
<evidence type="ECO:0000256" key="1">
    <source>
        <dbReference type="SAM" id="Phobius"/>
    </source>
</evidence>
<keyword evidence="1" id="KW-0472">Membrane</keyword>